<dbReference type="GO" id="GO:0016740">
    <property type="term" value="F:transferase activity"/>
    <property type="evidence" value="ECO:0007669"/>
    <property type="project" value="UniProtKB-KW"/>
</dbReference>
<keyword evidence="1" id="KW-0808">Transferase</keyword>
<dbReference type="SUPFAM" id="SSF53448">
    <property type="entry name" value="Nucleotide-diphospho-sugar transferases"/>
    <property type="match status" value="1"/>
</dbReference>
<keyword evidence="2" id="KW-1185">Reference proteome</keyword>
<accession>A0AA93BY80</accession>
<evidence type="ECO:0000313" key="1">
    <source>
        <dbReference type="EMBL" id="RJF58393.1"/>
    </source>
</evidence>
<evidence type="ECO:0000313" key="2">
    <source>
        <dbReference type="Proteomes" id="UP000284338"/>
    </source>
</evidence>
<comment type="caution">
    <text evidence="1">The sequence shown here is derived from an EMBL/GenBank/DDBJ whole genome shotgun (WGS) entry which is preliminary data.</text>
</comment>
<dbReference type="InterPro" id="IPR029044">
    <property type="entry name" value="Nucleotide-diphossugar_trans"/>
</dbReference>
<protein>
    <submittedName>
        <fullName evidence="1">Glycosyl transferase</fullName>
    </submittedName>
</protein>
<dbReference type="AlphaFoldDB" id="A0AA93BY80"/>
<dbReference type="Proteomes" id="UP000284338">
    <property type="component" value="Unassembled WGS sequence"/>
</dbReference>
<sequence>MHRCLWGAFCLRGVAMQHDNAIVVVVYNKDIEDSITLNTLVNYDFHNSKLVIHNNGPKNITLTGDIASKINDKFKVVELVNCLSNSPLSMLYNKFIQDNIGVKQFIILDDDSTITEEFVQAINCNEADMELPRIISRTDHVTYYPIEKKKVVTVDRELDPRNSFSIGSGLVIHRSLVEKFQKHNISLFDENYALYGVDVSVFRRMYQLIDKGENFKIKTSSFLKHSLSRTEGKESPFRIKERLIDIAVTTRRYPTLRMHIHLLKKIVINLVSFQFDNVSSILKAYFTGMHPRCKVVDSHRNF</sequence>
<proteinExistence type="predicted"/>
<name>A0AA93BY80_9GAMM</name>
<reference evidence="1 2" key="1">
    <citation type="submission" date="2018-09" db="EMBL/GenBank/DDBJ databases">
        <title>Draft genome of a novel serratia sp. strain with antifungal activity.</title>
        <authorList>
            <person name="Dichmann S.I."/>
            <person name="Park B.P."/>
            <person name="Pathiraja D."/>
            <person name="Choi I.-G."/>
            <person name="Stougaard P."/>
            <person name="Hennessy R.C."/>
        </authorList>
    </citation>
    <scope>NUCLEOTIDE SEQUENCE [LARGE SCALE GENOMIC DNA]</scope>
    <source>
        <strain evidence="1 2">S40</strain>
    </source>
</reference>
<gene>
    <name evidence="1" type="ORF">D4100_06460</name>
</gene>
<dbReference type="EMBL" id="QYYG01000001">
    <property type="protein sequence ID" value="RJF58393.1"/>
    <property type="molecule type" value="Genomic_DNA"/>
</dbReference>
<organism evidence="1 2">
    <name type="scientific">Serratia inhibens</name>
    <dbReference type="NCBI Taxonomy" id="2338073"/>
    <lineage>
        <taxon>Bacteria</taxon>
        <taxon>Pseudomonadati</taxon>
        <taxon>Pseudomonadota</taxon>
        <taxon>Gammaproteobacteria</taxon>
        <taxon>Enterobacterales</taxon>
        <taxon>Yersiniaceae</taxon>
        <taxon>Serratia</taxon>
    </lineage>
</organism>